<accession>A0AAE1HMI8</accession>
<comment type="caution">
    <text evidence="1">The sequence shown here is derived from an EMBL/GenBank/DDBJ whole genome shotgun (WGS) entry which is preliminary data.</text>
</comment>
<keyword evidence="2" id="KW-1185">Reference proteome</keyword>
<dbReference type="EMBL" id="JAHWGI010001161">
    <property type="protein sequence ID" value="KAK3924085.1"/>
    <property type="molecule type" value="Genomic_DNA"/>
</dbReference>
<dbReference type="AlphaFoldDB" id="A0AAE1HMI8"/>
<evidence type="ECO:0000313" key="1">
    <source>
        <dbReference type="EMBL" id="KAK3924085.1"/>
    </source>
</evidence>
<name>A0AAE1HMI8_9NEOP</name>
<reference evidence="1" key="2">
    <citation type="journal article" date="2023" name="BMC Genomics">
        <title>Pest status, molecular evolution, and epigenetic factors derived from the genome assembly of Frankliniella fusca, a thysanopteran phytovirus vector.</title>
        <authorList>
            <person name="Catto M.A."/>
            <person name="Labadie P.E."/>
            <person name="Jacobson A.L."/>
            <person name="Kennedy G.G."/>
            <person name="Srinivasan R."/>
            <person name="Hunt B.G."/>
        </authorList>
    </citation>
    <scope>NUCLEOTIDE SEQUENCE</scope>
    <source>
        <strain evidence="1">PL_HMW_Pooled</strain>
    </source>
</reference>
<dbReference type="Proteomes" id="UP001219518">
    <property type="component" value="Unassembled WGS sequence"/>
</dbReference>
<reference evidence="1" key="1">
    <citation type="submission" date="2021-07" db="EMBL/GenBank/DDBJ databases">
        <authorList>
            <person name="Catto M.A."/>
            <person name="Jacobson A."/>
            <person name="Kennedy G."/>
            <person name="Labadie P."/>
            <person name="Hunt B.G."/>
            <person name="Srinivasan R."/>
        </authorList>
    </citation>
    <scope>NUCLEOTIDE SEQUENCE</scope>
    <source>
        <strain evidence="1">PL_HMW_Pooled</strain>
        <tissue evidence="1">Head</tissue>
    </source>
</reference>
<organism evidence="1 2">
    <name type="scientific">Frankliniella fusca</name>
    <dbReference type="NCBI Taxonomy" id="407009"/>
    <lineage>
        <taxon>Eukaryota</taxon>
        <taxon>Metazoa</taxon>
        <taxon>Ecdysozoa</taxon>
        <taxon>Arthropoda</taxon>
        <taxon>Hexapoda</taxon>
        <taxon>Insecta</taxon>
        <taxon>Pterygota</taxon>
        <taxon>Neoptera</taxon>
        <taxon>Paraneoptera</taxon>
        <taxon>Thysanoptera</taxon>
        <taxon>Terebrantia</taxon>
        <taxon>Thripoidea</taxon>
        <taxon>Thripidae</taxon>
        <taxon>Frankliniella</taxon>
    </lineage>
</organism>
<proteinExistence type="predicted"/>
<sequence>MFSDNFQSKLIPRDVRFGARRPSQAGSRWLAFEGQNALVPILNKCCSREKCPHMLAVMLTRYVFSEVTPGSMAAGPSYADQDTQDPDSGLWGEETLSDHENAYGGESIPAWAKDTQPAPASPITIQGISELTEAINLLTATLQSLDFNRAPPASLDTSGLDEYLARFSSIIDTMSKLGKALKLYF</sequence>
<evidence type="ECO:0000313" key="2">
    <source>
        <dbReference type="Proteomes" id="UP001219518"/>
    </source>
</evidence>
<gene>
    <name evidence="1" type="ORF">KUF71_002415</name>
</gene>
<protein>
    <submittedName>
        <fullName evidence="1">GMC-type oxidoreductase R135</fullName>
    </submittedName>
</protein>